<evidence type="ECO:0000256" key="1">
    <source>
        <dbReference type="SAM" id="SignalP"/>
    </source>
</evidence>
<keyword evidence="3" id="KW-1185">Reference proteome</keyword>
<evidence type="ECO:0008006" key="4">
    <source>
        <dbReference type="Google" id="ProtNLM"/>
    </source>
</evidence>
<keyword evidence="1" id="KW-0732">Signal</keyword>
<reference evidence="2 3" key="1">
    <citation type="submission" date="2013-08" db="EMBL/GenBank/DDBJ databases">
        <title>Flavobacterium saliperosum type strain genome sequencing.</title>
        <authorList>
            <person name="Lee K."/>
            <person name="Yi H."/>
            <person name="Park S."/>
            <person name="Chun J."/>
        </authorList>
    </citation>
    <scope>NUCLEOTIDE SEQUENCE [LARGE SCALE GENOMIC DNA]</scope>
    <source>
        <strain evidence="2 3">S13</strain>
    </source>
</reference>
<gene>
    <name evidence="2" type="ORF">FSS13T_03840</name>
</gene>
<evidence type="ECO:0000313" key="3">
    <source>
        <dbReference type="Proteomes" id="UP000018234"/>
    </source>
</evidence>
<feature type="signal peptide" evidence="1">
    <location>
        <begin position="1"/>
        <end position="22"/>
    </location>
</feature>
<sequence>MQILMRKQLLFFLLLATSALWSQDKMVLKGKIVANVRDLEGVQVINVSAADYVTTTNGGYFSITAKVGDTLQFSAIQLVGKRLSLKQEDFSENLFFVRMEQQVNQLNELVIKEYSHINSESLGLVKKGQKKFTPAERKLNTASNPYATIGLGGSAGLDPVLNWISGRTAMLKKEVEVEKKERLQNYLKSLFEEEYYVSHFKIPSEYVYGFLVYASENVRLMSAITSKNKILTLFLLGELAVEYLKLISDEG</sequence>
<dbReference type="EMBL" id="AVFO01000002">
    <property type="protein sequence ID" value="ESU27898.1"/>
    <property type="molecule type" value="Genomic_DNA"/>
</dbReference>
<evidence type="ECO:0000313" key="2">
    <source>
        <dbReference type="EMBL" id="ESU27898.1"/>
    </source>
</evidence>
<accession>A0ABN0QJC8</accession>
<feature type="chain" id="PRO_5046338954" description="CarboxypepD_reg-like domain-containing protein" evidence="1">
    <location>
        <begin position="23"/>
        <end position="251"/>
    </location>
</feature>
<proteinExistence type="predicted"/>
<name>A0ABN0QJC8_9FLAO</name>
<comment type="caution">
    <text evidence="2">The sequence shown here is derived from an EMBL/GenBank/DDBJ whole genome shotgun (WGS) entry which is preliminary data.</text>
</comment>
<protein>
    <recommendedName>
        <fullName evidence="4">CarboxypepD_reg-like domain-containing protein</fullName>
    </recommendedName>
</protein>
<organism evidence="2 3">
    <name type="scientific">Flavobacterium saliperosum S13</name>
    <dbReference type="NCBI Taxonomy" id="1341155"/>
    <lineage>
        <taxon>Bacteria</taxon>
        <taxon>Pseudomonadati</taxon>
        <taxon>Bacteroidota</taxon>
        <taxon>Flavobacteriia</taxon>
        <taxon>Flavobacteriales</taxon>
        <taxon>Flavobacteriaceae</taxon>
        <taxon>Flavobacterium</taxon>
    </lineage>
</organism>
<dbReference type="Proteomes" id="UP000018234">
    <property type="component" value="Unassembled WGS sequence"/>
</dbReference>